<organism evidence="1 2">
    <name type="scientific">Klebsiella pneumoniae</name>
    <dbReference type="NCBI Taxonomy" id="573"/>
    <lineage>
        <taxon>Bacteria</taxon>
        <taxon>Pseudomonadati</taxon>
        <taxon>Pseudomonadota</taxon>
        <taxon>Gammaproteobacteria</taxon>
        <taxon>Enterobacterales</taxon>
        <taxon>Enterobacteriaceae</taxon>
        <taxon>Klebsiella/Raoultella group</taxon>
        <taxon>Klebsiella</taxon>
        <taxon>Klebsiella pneumoniae complex</taxon>
    </lineage>
</organism>
<evidence type="ECO:0000313" key="1">
    <source>
        <dbReference type="EMBL" id="STT83680.1"/>
    </source>
</evidence>
<evidence type="ECO:0000313" key="2">
    <source>
        <dbReference type="Proteomes" id="UP000254340"/>
    </source>
</evidence>
<dbReference type="AlphaFoldDB" id="A0A377XLD1"/>
<name>A0A377XLD1_KLEPN</name>
<dbReference type="Proteomes" id="UP000254340">
    <property type="component" value="Unassembled WGS sequence"/>
</dbReference>
<proteinExistence type="predicted"/>
<accession>A0A377XLD1</accession>
<dbReference type="EMBL" id="UGLH01000006">
    <property type="protein sequence ID" value="STT83680.1"/>
    <property type="molecule type" value="Genomic_DNA"/>
</dbReference>
<gene>
    <name evidence="1" type="ORF">NCTC5047_04696</name>
</gene>
<sequence length="62" mass="7294">MVKPIMLGKIVERRDQVRRGFLSPLSTAFLYLLQQVQVNKRTFLERTWHGLSSKIICYGDVR</sequence>
<reference evidence="1 2" key="1">
    <citation type="submission" date="2018-06" db="EMBL/GenBank/DDBJ databases">
        <authorList>
            <consortium name="Pathogen Informatics"/>
            <person name="Doyle S."/>
        </authorList>
    </citation>
    <scope>NUCLEOTIDE SEQUENCE [LARGE SCALE GENOMIC DNA]</scope>
    <source>
        <strain evidence="1 2">NCTC5047</strain>
    </source>
</reference>
<protein>
    <submittedName>
        <fullName evidence="1">Uncharacterized protein</fullName>
    </submittedName>
</protein>